<comment type="caution">
    <text evidence="6">The sequence shown here is derived from an EMBL/GenBank/DDBJ whole genome shotgun (WGS) entry which is preliminary data.</text>
</comment>
<dbReference type="GO" id="GO:0005737">
    <property type="term" value="C:cytoplasm"/>
    <property type="evidence" value="ECO:0007669"/>
    <property type="project" value="UniProtKB-SubCell"/>
</dbReference>
<reference evidence="6" key="1">
    <citation type="submission" date="2022-01" db="EMBL/GenBank/DDBJ databases">
        <title>Draft genome of Methanogenium marinum DSM 15558.</title>
        <authorList>
            <person name="Chen S.-C."/>
            <person name="You Y.-T."/>
        </authorList>
    </citation>
    <scope>NUCLEOTIDE SEQUENCE</scope>
    <source>
        <strain evidence="6">DSM 15558</strain>
    </source>
</reference>
<dbReference type="EC" id="2.7.7.6" evidence="4"/>
<dbReference type="InterPro" id="IPR036603">
    <property type="entry name" value="RBP11-like"/>
</dbReference>
<dbReference type="HAMAP" id="MF_00261">
    <property type="entry name" value="RNApol_arch_Rpo11"/>
    <property type="match status" value="1"/>
</dbReference>
<evidence type="ECO:0000256" key="2">
    <source>
        <dbReference type="ARBA" id="ARBA00022490"/>
    </source>
</evidence>
<keyword evidence="2 4" id="KW-0963">Cytoplasm</keyword>
<dbReference type="GO" id="GO:0006351">
    <property type="term" value="P:DNA-templated transcription"/>
    <property type="evidence" value="ECO:0007669"/>
    <property type="project" value="UniProtKB-UniRule"/>
</dbReference>
<accession>A0A9Q4PXF9</accession>
<proteinExistence type="inferred from homology"/>
<dbReference type="Pfam" id="PF13656">
    <property type="entry name" value="RNA_pol_L_2"/>
    <property type="match status" value="1"/>
</dbReference>
<organism evidence="6 7">
    <name type="scientific">Methanogenium marinum</name>
    <dbReference type="NCBI Taxonomy" id="348610"/>
    <lineage>
        <taxon>Archaea</taxon>
        <taxon>Methanobacteriati</taxon>
        <taxon>Methanobacteriota</taxon>
        <taxon>Stenosarchaea group</taxon>
        <taxon>Methanomicrobia</taxon>
        <taxon>Methanomicrobiales</taxon>
        <taxon>Methanomicrobiaceae</taxon>
        <taxon>Methanogenium</taxon>
    </lineage>
</organism>
<comment type="similarity">
    <text evidence="4">Belongs to the archaeal Rpo11/eukaryotic RPB11/RPC19 RNA polymerase subunit family.</text>
</comment>
<dbReference type="RefSeq" id="WP_274925214.1">
    <property type="nucleotide sequence ID" value="NZ_JAKELO010000002.1"/>
</dbReference>
<dbReference type="Gene3D" id="3.30.1360.10">
    <property type="entry name" value="RNA polymerase, RBP11-like subunit"/>
    <property type="match status" value="1"/>
</dbReference>
<name>A0A9Q4PXF9_9EURY</name>
<dbReference type="CDD" id="cd06927">
    <property type="entry name" value="RNAP_L"/>
    <property type="match status" value="1"/>
</dbReference>
<comment type="subunit">
    <text evidence="4">Part of the RNA polymerase complex.</text>
</comment>
<keyword evidence="4" id="KW-0808">Transferase</keyword>
<evidence type="ECO:0000313" key="6">
    <source>
        <dbReference type="EMBL" id="MDE4908591.1"/>
    </source>
</evidence>
<dbReference type="InterPro" id="IPR009025">
    <property type="entry name" value="RBP11-like_dimer"/>
</dbReference>
<dbReference type="InterPro" id="IPR022905">
    <property type="entry name" value="Rpo11-like"/>
</dbReference>
<protein>
    <recommendedName>
        <fullName evidence="4">DNA-directed RNA polymerase subunit Rpo11</fullName>
        <ecNumber evidence="4">2.7.7.6</ecNumber>
    </recommendedName>
    <alternativeName>
        <fullName evidence="4">DNA-directed RNA polymerase subunit L</fullName>
    </alternativeName>
</protein>
<dbReference type="SUPFAM" id="SSF55257">
    <property type="entry name" value="RBP11-like subunits of RNA polymerase"/>
    <property type="match status" value="1"/>
</dbReference>
<evidence type="ECO:0000256" key="4">
    <source>
        <dbReference type="HAMAP-Rule" id="MF_00261"/>
    </source>
</evidence>
<evidence type="ECO:0000313" key="7">
    <source>
        <dbReference type="Proteomes" id="UP001143747"/>
    </source>
</evidence>
<dbReference type="AlphaFoldDB" id="A0A9Q4PXF9"/>
<comment type="subcellular location">
    <subcellularLocation>
        <location evidence="4">Cytoplasm</location>
    </subcellularLocation>
</comment>
<dbReference type="GO" id="GO:0000428">
    <property type="term" value="C:DNA-directed RNA polymerase complex"/>
    <property type="evidence" value="ECO:0007669"/>
    <property type="project" value="UniProtKB-KW"/>
</dbReference>
<feature type="domain" description="DNA-directed RNA polymerase RBP11-like dimerisation" evidence="5">
    <location>
        <begin position="13"/>
        <end position="84"/>
    </location>
</feature>
<keyword evidence="4" id="KW-0548">Nucleotidyltransferase</keyword>
<dbReference type="Proteomes" id="UP001143747">
    <property type="component" value="Unassembled WGS sequence"/>
</dbReference>
<comment type="function">
    <text evidence="4">DNA-dependent RNA polymerase (RNAP) catalyzes the transcription of DNA into RNA using the four ribonucleoside triphosphates as substrates.</text>
</comment>
<keyword evidence="3 4" id="KW-0804">Transcription</keyword>
<dbReference type="GO" id="GO:0046983">
    <property type="term" value="F:protein dimerization activity"/>
    <property type="evidence" value="ECO:0007669"/>
    <property type="project" value="InterPro"/>
</dbReference>
<evidence type="ECO:0000259" key="5">
    <source>
        <dbReference type="Pfam" id="PF13656"/>
    </source>
</evidence>
<dbReference type="EMBL" id="JAKELO010000002">
    <property type="protein sequence ID" value="MDE4908591.1"/>
    <property type="molecule type" value="Genomic_DNA"/>
</dbReference>
<evidence type="ECO:0000256" key="3">
    <source>
        <dbReference type="ARBA" id="ARBA00023163"/>
    </source>
</evidence>
<evidence type="ECO:0000256" key="1">
    <source>
        <dbReference type="ARBA" id="ARBA00022478"/>
    </source>
</evidence>
<comment type="catalytic activity">
    <reaction evidence="4">
        <text>RNA(n) + a ribonucleoside 5'-triphosphate = RNA(n+1) + diphosphate</text>
        <dbReference type="Rhea" id="RHEA:21248"/>
        <dbReference type="Rhea" id="RHEA-COMP:14527"/>
        <dbReference type="Rhea" id="RHEA-COMP:17342"/>
        <dbReference type="ChEBI" id="CHEBI:33019"/>
        <dbReference type="ChEBI" id="CHEBI:61557"/>
        <dbReference type="ChEBI" id="CHEBI:140395"/>
        <dbReference type="EC" id="2.7.7.6"/>
    </reaction>
</comment>
<gene>
    <name evidence="4" type="primary">rpo11</name>
    <name evidence="4" type="synonym">rpoL</name>
    <name evidence="6" type="ORF">L0665_08235</name>
</gene>
<sequence>MEIKILELNPDSVKILFVGESHTYMNALTHEILTDTRVDMASYNPKFDFTDPELFVSTKDGVEPISVIIDAARRISADCAELLEAIAQS</sequence>
<keyword evidence="7" id="KW-1185">Reference proteome</keyword>
<dbReference type="GO" id="GO:0003899">
    <property type="term" value="F:DNA-directed RNA polymerase activity"/>
    <property type="evidence" value="ECO:0007669"/>
    <property type="project" value="UniProtKB-UniRule"/>
</dbReference>
<keyword evidence="1 4" id="KW-0240">DNA-directed RNA polymerase</keyword>